<evidence type="ECO:0000313" key="8">
    <source>
        <dbReference type="Proteomes" id="UP000574276"/>
    </source>
</evidence>
<sequence>MNQIATLLKMNIKLLLRNKGFLFFLFILPILSILLLSIREKDTKTDSNAFKQSIYELTDADTSLINYSDTSYYTVKVFDSSESDLTNYVLNDLISTGLVSVYRYSSKDMSEEEIEQKAQYNANHDRIGTILYFSPEFEEDILTGQPINSLQIYRIEEDERQAIIEEALQEAIQRMINASQYEDKDIEGILDALQLEDSMLPQKEIIEISKSELGSLDHVQQANQSKIGYSFAVLSLCFVFCGVFIAYTVMEERENRVFTRITLTKVNTRSYIISKLLISVLISCIHTVIIGVGVFFFVQQEFGISIFSYLLLTFLLGLIFNTLSLCVGVLIGNAMATNYAVFSIWSISCMISGLYFSTSDFSDVMNQISMLAPQRWFMKATEMLMLGDTAANRMIILATVAFLTIIVCIGISGLKLKHEE</sequence>
<evidence type="ECO:0000256" key="1">
    <source>
        <dbReference type="ARBA" id="ARBA00004141"/>
    </source>
</evidence>
<dbReference type="GO" id="GO:0016020">
    <property type="term" value="C:membrane"/>
    <property type="evidence" value="ECO:0007669"/>
    <property type="project" value="UniProtKB-SubCell"/>
</dbReference>
<evidence type="ECO:0000256" key="2">
    <source>
        <dbReference type="ARBA" id="ARBA00022692"/>
    </source>
</evidence>
<proteinExistence type="predicted"/>
<feature type="transmembrane region" description="Helical" evidence="5">
    <location>
        <begin position="271"/>
        <end position="298"/>
    </location>
</feature>
<feature type="transmembrane region" description="Helical" evidence="5">
    <location>
        <begin position="21"/>
        <end position="38"/>
    </location>
</feature>
<feature type="domain" description="ABC-2 type transporter transmembrane" evidence="6">
    <location>
        <begin position="19"/>
        <end position="409"/>
    </location>
</feature>
<evidence type="ECO:0000256" key="4">
    <source>
        <dbReference type="ARBA" id="ARBA00023136"/>
    </source>
</evidence>
<feature type="transmembrane region" description="Helical" evidence="5">
    <location>
        <begin position="394"/>
        <end position="414"/>
    </location>
</feature>
<keyword evidence="8" id="KW-1185">Reference proteome</keyword>
<gene>
    <name evidence="7" type="ORF">H0486_11220</name>
</gene>
<evidence type="ECO:0000313" key="7">
    <source>
        <dbReference type="EMBL" id="MBB2183449.1"/>
    </source>
</evidence>
<dbReference type="EMBL" id="JACEGA010000001">
    <property type="protein sequence ID" value="MBB2183449.1"/>
    <property type="molecule type" value="Genomic_DNA"/>
</dbReference>
<keyword evidence="2 5" id="KW-0812">Transmembrane</keyword>
<feature type="transmembrane region" description="Helical" evidence="5">
    <location>
        <begin position="304"/>
        <end position="331"/>
    </location>
</feature>
<protein>
    <submittedName>
        <fullName evidence="7">ABC transporter permease</fullName>
    </submittedName>
</protein>
<keyword evidence="4 5" id="KW-0472">Membrane</keyword>
<comment type="caution">
    <text evidence="7">The sequence shown here is derived from an EMBL/GenBank/DDBJ whole genome shotgun (WGS) entry which is preliminary data.</text>
</comment>
<dbReference type="Pfam" id="PF12698">
    <property type="entry name" value="ABC2_membrane_3"/>
    <property type="match status" value="1"/>
</dbReference>
<dbReference type="GO" id="GO:0140359">
    <property type="term" value="F:ABC-type transporter activity"/>
    <property type="evidence" value="ECO:0007669"/>
    <property type="project" value="InterPro"/>
</dbReference>
<dbReference type="InterPro" id="IPR052902">
    <property type="entry name" value="ABC-2_transporter"/>
</dbReference>
<dbReference type="RefSeq" id="WP_228353105.1">
    <property type="nucleotide sequence ID" value="NZ_JACEGA010000001.1"/>
</dbReference>
<dbReference type="PANTHER" id="PTHR43027:SF1">
    <property type="entry name" value="DOXORUBICIN RESISTANCE ABC TRANSPORTER PERMEASE PROTEIN DRRC-RELATED"/>
    <property type="match status" value="1"/>
</dbReference>
<reference evidence="7 8" key="1">
    <citation type="submission" date="2020-07" db="EMBL/GenBank/DDBJ databases">
        <title>Characterization and genome sequencing of isolate MD1, a novel member within the family Lachnospiraceae.</title>
        <authorList>
            <person name="Rettenmaier R."/>
            <person name="Di Bello L."/>
            <person name="Zinser C."/>
            <person name="Scheitz K."/>
            <person name="Liebl W."/>
            <person name="Zverlov V."/>
        </authorList>
    </citation>
    <scope>NUCLEOTIDE SEQUENCE [LARGE SCALE GENOMIC DNA]</scope>
    <source>
        <strain evidence="7 8">MD1</strain>
    </source>
</reference>
<dbReference type="InterPro" id="IPR013525">
    <property type="entry name" value="ABC2_TM"/>
</dbReference>
<organism evidence="7 8">
    <name type="scientific">Variimorphobacter saccharofermentans</name>
    <dbReference type="NCBI Taxonomy" id="2755051"/>
    <lineage>
        <taxon>Bacteria</taxon>
        <taxon>Bacillati</taxon>
        <taxon>Bacillota</taxon>
        <taxon>Clostridia</taxon>
        <taxon>Lachnospirales</taxon>
        <taxon>Lachnospiraceae</taxon>
        <taxon>Variimorphobacter</taxon>
    </lineage>
</organism>
<keyword evidence="3 5" id="KW-1133">Transmembrane helix</keyword>
<comment type="subcellular location">
    <subcellularLocation>
        <location evidence="1">Membrane</location>
        <topology evidence="1">Multi-pass membrane protein</topology>
    </subcellularLocation>
</comment>
<name>A0A839K368_9FIRM</name>
<dbReference type="AlphaFoldDB" id="A0A839K368"/>
<evidence type="ECO:0000256" key="3">
    <source>
        <dbReference type="ARBA" id="ARBA00022989"/>
    </source>
</evidence>
<evidence type="ECO:0000256" key="5">
    <source>
        <dbReference type="SAM" id="Phobius"/>
    </source>
</evidence>
<accession>A0A839K368</accession>
<dbReference type="PANTHER" id="PTHR43027">
    <property type="entry name" value="DOXORUBICIN RESISTANCE ABC TRANSPORTER PERMEASE PROTEIN DRRC-RELATED"/>
    <property type="match status" value="1"/>
</dbReference>
<evidence type="ECO:0000259" key="6">
    <source>
        <dbReference type="Pfam" id="PF12698"/>
    </source>
</evidence>
<feature type="transmembrane region" description="Helical" evidence="5">
    <location>
        <begin position="338"/>
        <end position="356"/>
    </location>
</feature>
<dbReference type="Proteomes" id="UP000574276">
    <property type="component" value="Unassembled WGS sequence"/>
</dbReference>
<feature type="transmembrane region" description="Helical" evidence="5">
    <location>
        <begin position="227"/>
        <end position="250"/>
    </location>
</feature>